<dbReference type="Gene3D" id="3.30.450.40">
    <property type="match status" value="2"/>
</dbReference>
<dbReference type="Pfam" id="PF13185">
    <property type="entry name" value="GAF_2"/>
    <property type="match status" value="2"/>
</dbReference>
<dbReference type="Pfam" id="PF00563">
    <property type="entry name" value="EAL"/>
    <property type="match status" value="1"/>
</dbReference>
<evidence type="ECO:0000256" key="1">
    <source>
        <dbReference type="ARBA" id="ARBA00015125"/>
    </source>
</evidence>
<dbReference type="InterPro" id="IPR035965">
    <property type="entry name" value="PAS-like_dom_sf"/>
</dbReference>
<name>A0A1J5S970_9ZZZZ</name>
<sequence>MKTPSTDVSAGLLDVSTQILHDLAAGKPPEDLAVRLCLLAEQQAPGRIASILIMREDGLLHVLAAPSVPSDLLAALDSLAPGPHAGSCGNAVYLREPCLVGDIPHDTRWDALRAAAETWDLQSCWSWPIWRDDRILGTFALTGTQAGSPTQAHLELLEFSASLAGALLNAQSQLQEVKAGAALQQAMLDNSLVAIALTNQRVFRKVNRRMAEMFGYASPEDLAGQSAEVIYPTRADFEQIGDALYSALKRGEDVRRELQLRRADGSLFWCELSSRLVSTETGDFDAVWAMRDLSDRRAAQERLEWQARHDALTGLPNRHALNEALPLALSRARETGQGVAVGMLDLDDFKLVNDQWGHLAGDAVLQKFAGNLQSALREGDIAARMGGDEFVLVLQGLRDDADLAARLRAIEATATQDCALPEGCNARLGLSLGLSLYPSDGAEPDTLLRRADAALYSAKLHKADRRDWWLRWGQKVDVEFMETSQEHAHDDPYGTHADHLLQLALGHYAPAVDEFVATFYEALRQDPESLEVLTHLSPDEFAHLKTRQIDHLHRLLSPNLSRQEHLQIAARIGHVHALVGVPTRALVRATSIYLMALNDLTASLPCHPGDRRRLTGVLSARVQMELQTQVEAAQALREQYQAYVFALENSMQSCTAWAEFMQSALDQLIILPGMKAAMISAPDDTGEFVIELSAGLEPYAQAMIRHYGKLRMPRLQDGAAESRGPTSCAWQNERICTLASYILDAGAAPWREAAREAGIRSVAAIPIRDRHDHVVAVFSLFGGYPAMFERRAARGFLENLGQTLSRGWQRLQTQNASQPTPIGKRLLWRQSLFDDGLEMHMQPIVDLQAGQPYMVEALARLRLPGGELVTPGSFLPWFGRPELTRLFRAGMAQSLQELAAYETHGIHLGLSVNLPLDVMQSPECGPWVMQALAASGIAHDRLYLEILEGTEFDDPERRDSAVRALADVGVRLVMDDLGSGYSSLLRLRTLPFHTVKIDQGLVREASKDPERVIGFIGALVQLAQSLGLWVVVEGLETPDLVEAATLLGADAGQGYALARPMPAGGIPAWVRAFSSEVDPQRPRTALGRLAQTWMEQHRNAAADRSARQLLRSTLGSARHAAP</sequence>
<dbReference type="SUPFAM" id="SSF55073">
    <property type="entry name" value="Nucleotide cyclase"/>
    <property type="match status" value="1"/>
</dbReference>
<dbReference type="InterPro" id="IPR009050">
    <property type="entry name" value="Globin-like_sf"/>
</dbReference>
<dbReference type="InterPro" id="IPR029016">
    <property type="entry name" value="GAF-like_dom_sf"/>
</dbReference>
<gene>
    <name evidence="6" type="primary">dosP_2</name>
    <name evidence="6" type="ORF">GALL_211310</name>
</gene>
<dbReference type="GO" id="GO:0020037">
    <property type="term" value="F:heme binding"/>
    <property type="evidence" value="ECO:0007669"/>
    <property type="project" value="InterPro"/>
</dbReference>
<dbReference type="PANTHER" id="PTHR44757:SF2">
    <property type="entry name" value="BIOFILM ARCHITECTURE MAINTENANCE PROTEIN MBAA"/>
    <property type="match status" value="1"/>
</dbReference>
<dbReference type="GO" id="GO:0016787">
    <property type="term" value="F:hydrolase activity"/>
    <property type="evidence" value="ECO:0007669"/>
    <property type="project" value="UniProtKB-KW"/>
</dbReference>
<dbReference type="InterPro" id="IPR052155">
    <property type="entry name" value="Biofilm_reg_signaling"/>
</dbReference>
<dbReference type="EMBL" id="MLJW01000142">
    <property type="protein sequence ID" value="OIQ96805.1"/>
    <property type="molecule type" value="Genomic_DNA"/>
</dbReference>
<dbReference type="InterPro" id="IPR001633">
    <property type="entry name" value="EAL_dom"/>
</dbReference>
<evidence type="ECO:0000256" key="2">
    <source>
        <dbReference type="ARBA" id="ARBA00029839"/>
    </source>
</evidence>
<dbReference type="PROSITE" id="PS50887">
    <property type="entry name" value="GGDEF"/>
    <property type="match status" value="1"/>
</dbReference>
<dbReference type="InterPro" id="IPR044398">
    <property type="entry name" value="Globin-sensor_dom"/>
</dbReference>
<dbReference type="SMART" id="SM00052">
    <property type="entry name" value="EAL"/>
    <property type="match status" value="1"/>
</dbReference>
<dbReference type="Gene3D" id="3.20.20.450">
    <property type="entry name" value="EAL domain"/>
    <property type="match status" value="1"/>
</dbReference>
<dbReference type="InterPro" id="IPR000160">
    <property type="entry name" value="GGDEF_dom"/>
</dbReference>
<dbReference type="CDD" id="cd00130">
    <property type="entry name" value="PAS"/>
    <property type="match status" value="1"/>
</dbReference>
<proteinExistence type="predicted"/>
<dbReference type="Gene3D" id="3.30.450.20">
    <property type="entry name" value="PAS domain"/>
    <property type="match status" value="1"/>
</dbReference>
<dbReference type="InterPro" id="IPR003018">
    <property type="entry name" value="GAF"/>
</dbReference>
<dbReference type="CDD" id="cd14759">
    <property type="entry name" value="GS_GGDEF_2"/>
    <property type="match status" value="1"/>
</dbReference>
<dbReference type="InterPro" id="IPR000014">
    <property type="entry name" value="PAS"/>
</dbReference>
<dbReference type="Pfam" id="PF11563">
    <property type="entry name" value="Protoglobin"/>
    <property type="match status" value="1"/>
</dbReference>
<feature type="domain" description="EAL" evidence="4">
    <location>
        <begin position="821"/>
        <end position="1074"/>
    </location>
</feature>
<evidence type="ECO:0000313" key="6">
    <source>
        <dbReference type="EMBL" id="OIQ96805.1"/>
    </source>
</evidence>
<dbReference type="PANTHER" id="PTHR44757">
    <property type="entry name" value="DIGUANYLATE CYCLASE DGCP"/>
    <property type="match status" value="1"/>
</dbReference>
<dbReference type="InterPro" id="IPR043128">
    <property type="entry name" value="Rev_trsase/Diguanyl_cyclase"/>
</dbReference>
<dbReference type="NCBIfam" id="TIGR00254">
    <property type="entry name" value="GGDEF"/>
    <property type="match status" value="1"/>
</dbReference>
<feature type="domain" description="PAC" evidence="3">
    <location>
        <begin position="254"/>
        <end position="305"/>
    </location>
</feature>
<dbReference type="Gene3D" id="3.30.70.270">
    <property type="match status" value="1"/>
</dbReference>
<dbReference type="SUPFAM" id="SSF55781">
    <property type="entry name" value="GAF domain-like"/>
    <property type="match status" value="2"/>
</dbReference>
<dbReference type="InterPro" id="IPR001610">
    <property type="entry name" value="PAC"/>
</dbReference>
<dbReference type="CDD" id="cd01948">
    <property type="entry name" value="EAL"/>
    <property type="match status" value="1"/>
</dbReference>
<dbReference type="CDD" id="cd01949">
    <property type="entry name" value="GGDEF"/>
    <property type="match status" value="1"/>
</dbReference>
<dbReference type="GO" id="GO:0019825">
    <property type="term" value="F:oxygen binding"/>
    <property type="evidence" value="ECO:0007669"/>
    <property type="project" value="InterPro"/>
</dbReference>
<feature type="domain" description="GGDEF" evidence="5">
    <location>
        <begin position="337"/>
        <end position="474"/>
    </location>
</feature>
<dbReference type="SMART" id="SM00086">
    <property type="entry name" value="PAC"/>
    <property type="match status" value="1"/>
</dbReference>
<dbReference type="PROSITE" id="PS50883">
    <property type="entry name" value="EAL"/>
    <property type="match status" value="1"/>
</dbReference>
<organism evidence="6">
    <name type="scientific">mine drainage metagenome</name>
    <dbReference type="NCBI Taxonomy" id="410659"/>
    <lineage>
        <taxon>unclassified sequences</taxon>
        <taxon>metagenomes</taxon>
        <taxon>ecological metagenomes</taxon>
    </lineage>
</organism>
<dbReference type="SUPFAM" id="SSF46458">
    <property type="entry name" value="Globin-like"/>
    <property type="match status" value="1"/>
</dbReference>
<dbReference type="AlphaFoldDB" id="A0A1J5S970"/>
<evidence type="ECO:0000259" key="4">
    <source>
        <dbReference type="PROSITE" id="PS50883"/>
    </source>
</evidence>
<dbReference type="PROSITE" id="PS50113">
    <property type="entry name" value="PAC"/>
    <property type="match status" value="1"/>
</dbReference>
<dbReference type="InterPro" id="IPR000700">
    <property type="entry name" value="PAS-assoc_C"/>
</dbReference>
<dbReference type="SUPFAM" id="SSF141868">
    <property type="entry name" value="EAL domain-like"/>
    <property type="match status" value="1"/>
</dbReference>
<dbReference type="SMART" id="SM00267">
    <property type="entry name" value="GGDEF"/>
    <property type="match status" value="1"/>
</dbReference>
<dbReference type="InterPro" id="IPR029787">
    <property type="entry name" value="Nucleotide_cyclase"/>
</dbReference>
<evidence type="ECO:0000259" key="3">
    <source>
        <dbReference type="PROSITE" id="PS50113"/>
    </source>
</evidence>
<keyword evidence="6" id="KW-0378">Hydrolase</keyword>
<dbReference type="Pfam" id="PF00990">
    <property type="entry name" value="GGDEF"/>
    <property type="match status" value="1"/>
</dbReference>
<dbReference type="SUPFAM" id="SSF55785">
    <property type="entry name" value="PYP-like sensor domain (PAS domain)"/>
    <property type="match status" value="1"/>
</dbReference>
<dbReference type="Pfam" id="PF13426">
    <property type="entry name" value="PAS_9"/>
    <property type="match status" value="1"/>
</dbReference>
<evidence type="ECO:0000259" key="5">
    <source>
        <dbReference type="PROSITE" id="PS50887"/>
    </source>
</evidence>
<dbReference type="InterPro" id="IPR012292">
    <property type="entry name" value="Globin/Proto"/>
</dbReference>
<dbReference type="Gene3D" id="1.10.490.10">
    <property type="entry name" value="Globins"/>
    <property type="match status" value="1"/>
</dbReference>
<dbReference type="InterPro" id="IPR035919">
    <property type="entry name" value="EAL_sf"/>
</dbReference>
<accession>A0A1J5S970</accession>
<dbReference type="NCBIfam" id="TIGR00229">
    <property type="entry name" value="sensory_box"/>
    <property type="match status" value="1"/>
</dbReference>
<comment type="caution">
    <text evidence="6">The sequence shown here is derived from an EMBL/GenBank/DDBJ whole genome shotgun (WGS) entry which is preliminary data.</text>
</comment>
<reference evidence="6" key="1">
    <citation type="submission" date="2016-10" db="EMBL/GenBank/DDBJ databases">
        <title>Sequence of Gallionella enrichment culture.</title>
        <authorList>
            <person name="Poehlein A."/>
            <person name="Muehling M."/>
            <person name="Daniel R."/>
        </authorList>
    </citation>
    <scope>NUCLEOTIDE SEQUENCE</scope>
</reference>
<protein>
    <recommendedName>
        <fullName evidence="1">Diguanylate cyclase DosC</fullName>
    </recommendedName>
    <alternativeName>
        <fullName evidence="2">Direct oxygen-sensing cyclase</fullName>
    </alternativeName>
</protein>